<comment type="caution">
    <text evidence="1">The sequence shown here is derived from an EMBL/GenBank/DDBJ whole genome shotgun (WGS) entry which is preliminary data.</text>
</comment>
<dbReference type="Proteomes" id="UP001299596">
    <property type="component" value="Unassembled WGS sequence"/>
</dbReference>
<proteinExistence type="predicted"/>
<reference evidence="1 2" key="1">
    <citation type="submission" date="2023-12" db="EMBL/GenBank/DDBJ databases">
        <title>Description of new species of Mycobacterium terrae complex isolated from sewage at the Sao Paulo Zoological Park Foundation in Brazil.</title>
        <authorList>
            <person name="Romagnoli C.L."/>
            <person name="Conceicao E.C."/>
            <person name="Machado E."/>
            <person name="Barreto L.B.P.F."/>
            <person name="Sharma A."/>
            <person name="Silva N.M."/>
            <person name="Marques L.E."/>
            <person name="Juliana M.A."/>
            <person name="Lourenco M.C.S."/>
            <person name="Digiampietri L.A."/>
            <person name="Suffys P.N."/>
            <person name="Viana-Niero C."/>
        </authorList>
    </citation>
    <scope>NUCLEOTIDE SEQUENCE [LARGE SCALE GENOMIC DNA]</scope>
    <source>
        <strain evidence="1 2">MYC098</strain>
    </source>
</reference>
<protein>
    <submittedName>
        <fullName evidence="1">Uncharacterized protein</fullName>
    </submittedName>
</protein>
<keyword evidence="2" id="KW-1185">Reference proteome</keyword>
<accession>A0ABU5XLF2</accession>
<evidence type="ECO:0000313" key="2">
    <source>
        <dbReference type="Proteomes" id="UP001299596"/>
    </source>
</evidence>
<sequence length="80" mass="8990">MRMSVMFTSVYDGAEQVRTDALDVEPPGVTEDEVAEWADEHLRPRTGEGNLTSRNPGYFAEIIECADRPDLVGREFTWGV</sequence>
<dbReference type="EMBL" id="JAYJJR010000013">
    <property type="protein sequence ID" value="MEB3023029.1"/>
    <property type="molecule type" value="Genomic_DNA"/>
</dbReference>
<gene>
    <name evidence="1" type="ORF">K6T79_18465</name>
</gene>
<dbReference type="RefSeq" id="WP_329780292.1">
    <property type="nucleotide sequence ID" value="NZ_JAYJJR010000013.1"/>
</dbReference>
<name>A0ABU5XLF2_9MYCO</name>
<evidence type="ECO:0000313" key="1">
    <source>
        <dbReference type="EMBL" id="MEB3023029.1"/>
    </source>
</evidence>
<organism evidence="1 2">
    <name type="scientific">[Mycobacterium] crassicus</name>
    <dbReference type="NCBI Taxonomy" id="2872309"/>
    <lineage>
        <taxon>Bacteria</taxon>
        <taxon>Bacillati</taxon>
        <taxon>Actinomycetota</taxon>
        <taxon>Actinomycetes</taxon>
        <taxon>Mycobacteriales</taxon>
        <taxon>Mycobacteriaceae</taxon>
        <taxon>Mycolicibacter</taxon>
    </lineage>
</organism>